<dbReference type="Gene3D" id="3.40.50.410">
    <property type="entry name" value="von Willebrand factor, type A domain"/>
    <property type="match status" value="1"/>
</dbReference>
<dbReference type="SMART" id="SM00327">
    <property type="entry name" value="VWA"/>
    <property type="match status" value="1"/>
</dbReference>
<sequence>MVNINSLHIPPGGLLEIIFSFDTTGSMSSILDEVQSRLQDMIQRLQSDIPGIRIGVIAHGDYCDKDVFYLTKEIDLCQNVAELCQFVQDIEGTGGGDEDECYELVLRMVRQKSSWTPGSQRILVMIGDANPHEPSYEQNVDNIDWREELKLMKLSGIKVYGVQVFNFAGVDEFYRSLATETNGHYLRLTEFSNICDLMMAICYAERGEDFLMNYENEVRSRFGTSEKIPKDVEGIFGTLRRFDSTKSTTSGMTVTVHSPLTPAKIAKVMPICRKRKASDIATNTLSVDNENVQRKKAKIKRPLKEFRESVNTTQYDERCSCKSSTRWLLVYSPEDLHTNKFKPRRLHNANRYWKKMVAFPKLSNDKGVYEVAVQTKPGRKLHVVYSRVFDQRKSKLMQTTKWEDVLFQSKYQKSNIMARIRNVSANRGCRVFLRRMKYSKKIVEVVSKLDFAWKHAKPRKLVKNKVEIS</sequence>
<dbReference type="InterPro" id="IPR036465">
    <property type="entry name" value="vWFA_dom_sf"/>
</dbReference>
<accession>A0A6J8E380</accession>
<evidence type="ECO:0000313" key="3">
    <source>
        <dbReference type="Proteomes" id="UP000507470"/>
    </source>
</evidence>
<name>A0A6J8E380_MYTCO</name>
<keyword evidence="3" id="KW-1185">Reference proteome</keyword>
<dbReference type="PROSITE" id="PS50234">
    <property type="entry name" value="VWFA"/>
    <property type="match status" value="1"/>
</dbReference>
<dbReference type="SUPFAM" id="SSF53300">
    <property type="entry name" value="vWA-like"/>
    <property type="match status" value="1"/>
</dbReference>
<dbReference type="Proteomes" id="UP000507470">
    <property type="component" value="Unassembled WGS sequence"/>
</dbReference>
<dbReference type="PANTHER" id="PTHR47824">
    <property type="entry name" value="UBIQUITIN-LIKE DOMAIN-CONTAINING PROTEIN"/>
    <property type="match status" value="1"/>
</dbReference>
<dbReference type="AlphaFoldDB" id="A0A6J8E380"/>
<feature type="domain" description="VWFA" evidence="1">
    <location>
        <begin position="16"/>
        <end position="201"/>
    </location>
</feature>
<proteinExistence type="predicted"/>
<dbReference type="InterPro" id="IPR002035">
    <property type="entry name" value="VWF_A"/>
</dbReference>
<dbReference type="CDD" id="cd00198">
    <property type="entry name" value="vWFA"/>
    <property type="match status" value="1"/>
</dbReference>
<gene>
    <name evidence="2" type="ORF">MCOR_47259</name>
</gene>
<reference evidence="2 3" key="1">
    <citation type="submission" date="2020-06" db="EMBL/GenBank/DDBJ databases">
        <authorList>
            <person name="Li R."/>
            <person name="Bekaert M."/>
        </authorList>
    </citation>
    <scope>NUCLEOTIDE SEQUENCE [LARGE SCALE GENOMIC DNA]</scope>
    <source>
        <strain evidence="3">wild</strain>
    </source>
</reference>
<dbReference type="OrthoDB" id="20889at2759"/>
<organism evidence="2 3">
    <name type="scientific">Mytilus coruscus</name>
    <name type="common">Sea mussel</name>
    <dbReference type="NCBI Taxonomy" id="42192"/>
    <lineage>
        <taxon>Eukaryota</taxon>
        <taxon>Metazoa</taxon>
        <taxon>Spiralia</taxon>
        <taxon>Lophotrochozoa</taxon>
        <taxon>Mollusca</taxon>
        <taxon>Bivalvia</taxon>
        <taxon>Autobranchia</taxon>
        <taxon>Pteriomorphia</taxon>
        <taxon>Mytilida</taxon>
        <taxon>Mytiloidea</taxon>
        <taxon>Mytilidae</taxon>
        <taxon>Mytilinae</taxon>
        <taxon>Mytilus</taxon>
    </lineage>
</organism>
<dbReference type="EMBL" id="CACVKT020008348">
    <property type="protein sequence ID" value="CAC5414463.1"/>
    <property type="molecule type" value="Genomic_DNA"/>
</dbReference>
<protein>
    <recommendedName>
        <fullName evidence="1">VWFA domain-containing protein</fullName>
    </recommendedName>
</protein>
<evidence type="ECO:0000313" key="2">
    <source>
        <dbReference type="EMBL" id="CAC5414463.1"/>
    </source>
</evidence>
<dbReference type="Pfam" id="PF00092">
    <property type="entry name" value="VWA"/>
    <property type="match status" value="1"/>
</dbReference>
<dbReference type="PANTHER" id="PTHR47824:SF3">
    <property type="entry name" value="UBIQUITIN-LIKE DOMAIN-CONTAINING PROTEIN"/>
    <property type="match status" value="1"/>
</dbReference>
<evidence type="ECO:0000259" key="1">
    <source>
        <dbReference type="PROSITE" id="PS50234"/>
    </source>
</evidence>